<accession>A0A5N6TJT0</accession>
<dbReference type="Proteomes" id="UP000325780">
    <property type="component" value="Unassembled WGS sequence"/>
</dbReference>
<proteinExistence type="predicted"/>
<organism evidence="2 3">
    <name type="scientific">Aspergillus avenaceus</name>
    <dbReference type="NCBI Taxonomy" id="36643"/>
    <lineage>
        <taxon>Eukaryota</taxon>
        <taxon>Fungi</taxon>
        <taxon>Dikarya</taxon>
        <taxon>Ascomycota</taxon>
        <taxon>Pezizomycotina</taxon>
        <taxon>Eurotiomycetes</taxon>
        <taxon>Eurotiomycetidae</taxon>
        <taxon>Eurotiales</taxon>
        <taxon>Aspergillaceae</taxon>
        <taxon>Aspergillus</taxon>
        <taxon>Aspergillus subgen. Circumdati</taxon>
    </lineage>
</organism>
<name>A0A5N6TJT0_ASPAV</name>
<gene>
    <name evidence="2" type="ORF">BDV25DRAFT_48229</name>
</gene>
<evidence type="ECO:0000313" key="2">
    <source>
        <dbReference type="EMBL" id="KAE8146613.1"/>
    </source>
</evidence>
<dbReference type="Gene3D" id="3.40.50.1820">
    <property type="entry name" value="alpha/beta hydrolase"/>
    <property type="match status" value="1"/>
</dbReference>
<sequence length="350" mass="38497">MLRLLSVVACAALAAAKGLHIESHRNGPLTLEDAGSFFVGGREVKAVANAGNRSTPMDDYPREDWIYVDQMYVDYQIPMGGSDKLPYVLVHGCCLSGHVYQDTPDGRMGWAEYLVRKGHPVYNADQTARARSGFDPTVFNRVKLGELHPSALPEMVSVGRERVWDMFRIGYTYPEVFEGQQFPVEAMDEFAKQVVPDLNAMLAEPNPSYANLASLANRVHGAVLLGHSESAFFPFRAALGDPAAVKGIVAVEGQCPVLSDEEISVLAKIPALFVYGDYLDRAKVSRGLWPESLRGCQVMADRLTAAGGRAYVAELPKEDIHGNSHVVMHDKNNLEVADLIIDWIERNVHS</sequence>
<dbReference type="PANTHER" id="PTHR43194:SF2">
    <property type="entry name" value="PEROXISOMAL MEMBRANE PROTEIN LPX1"/>
    <property type="match status" value="1"/>
</dbReference>
<dbReference type="PANTHER" id="PTHR43194">
    <property type="entry name" value="HYDROLASE ALPHA/BETA FOLD FAMILY"/>
    <property type="match status" value="1"/>
</dbReference>
<dbReference type="GO" id="GO:0016787">
    <property type="term" value="F:hydrolase activity"/>
    <property type="evidence" value="ECO:0007669"/>
    <property type="project" value="UniProtKB-KW"/>
</dbReference>
<dbReference type="SUPFAM" id="SSF53474">
    <property type="entry name" value="alpha/beta-Hydrolases"/>
    <property type="match status" value="1"/>
</dbReference>
<protein>
    <submittedName>
        <fullName evidence="2">Alpha/Beta hydrolase protein</fullName>
    </submittedName>
</protein>
<dbReference type="AlphaFoldDB" id="A0A5N6TJT0"/>
<evidence type="ECO:0000256" key="1">
    <source>
        <dbReference type="SAM" id="SignalP"/>
    </source>
</evidence>
<dbReference type="OrthoDB" id="9978720at2759"/>
<dbReference type="EMBL" id="ML742252">
    <property type="protein sequence ID" value="KAE8146613.1"/>
    <property type="molecule type" value="Genomic_DNA"/>
</dbReference>
<reference evidence="2 3" key="1">
    <citation type="submission" date="2019-04" db="EMBL/GenBank/DDBJ databases">
        <title>Friends and foes A comparative genomics study of 23 Aspergillus species from section Flavi.</title>
        <authorList>
            <consortium name="DOE Joint Genome Institute"/>
            <person name="Kjaerbolling I."/>
            <person name="Vesth T."/>
            <person name="Frisvad J.C."/>
            <person name="Nybo J.L."/>
            <person name="Theobald S."/>
            <person name="Kildgaard S."/>
            <person name="Isbrandt T."/>
            <person name="Kuo A."/>
            <person name="Sato A."/>
            <person name="Lyhne E.K."/>
            <person name="Kogle M.E."/>
            <person name="Wiebenga A."/>
            <person name="Kun R.S."/>
            <person name="Lubbers R.J."/>
            <person name="Makela M.R."/>
            <person name="Barry K."/>
            <person name="Chovatia M."/>
            <person name="Clum A."/>
            <person name="Daum C."/>
            <person name="Haridas S."/>
            <person name="He G."/>
            <person name="LaButti K."/>
            <person name="Lipzen A."/>
            <person name="Mondo S."/>
            <person name="Riley R."/>
            <person name="Salamov A."/>
            <person name="Simmons B.A."/>
            <person name="Magnuson J.K."/>
            <person name="Henrissat B."/>
            <person name="Mortensen U.H."/>
            <person name="Larsen T.O."/>
            <person name="Devries R.P."/>
            <person name="Grigoriev I.V."/>
            <person name="Machida M."/>
            <person name="Baker S.E."/>
            <person name="Andersen M.R."/>
        </authorList>
    </citation>
    <scope>NUCLEOTIDE SEQUENCE [LARGE SCALE GENOMIC DNA]</scope>
    <source>
        <strain evidence="2 3">IBT 18842</strain>
    </source>
</reference>
<keyword evidence="3" id="KW-1185">Reference proteome</keyword>
<keyword evidence="1" id="KW-0732">Signal</keyword>
<dbReference type="CDD" id="cd12807">
    <property type="entry name" value="Esterase_713"/>
    <property type="match status" value="1"/>
</dbReference>
<keyword evidence="2" id="KW-0378">Hydrolase</keyword>
<feature type="signal peptide" evidence="1">
    <location>
        <begin position="1"/>
        <end position="18"/>
    </location>
</feature>
<dbReference type="InterPro" id="IPR029058">
    <property type="entry name" value="AB_hydrolase_fold"/>
</dbReference>
<feature type="chain" id="PRO_5024803265" evidence="1">
    <location>
        <begin position="19"/>
        <end position="350"/>
    </location>
</feature>
<dbReference type="InterPro" id="IPR050228">
    <property type="entry name" value="Carboxylesterase_BioH"/>
</dbReference>
<evidence type="ECO:0000313" key="3">
    <source>
        <dbReference type="Proteomes" id="UP000325780"/>
    </source>
</evidence>